<dbReference type="Pfam" id="PF00685">
    <property type="entry name" value="Sulfotransfer_1"/>
    <property type="match status" value="1"/>
</dbReference>
<dbReference type="Gene3D" id="3.40.50.300">
    <property type="entry name" value="P-loop containing nucleotide triphosphate hydrolases"/>
    <property type="match status" value="1"/>
</dbReference>
<keyword evidence="5" id="KW-1185">Reference proteome</keyword>
<dbReference type="InterPro" id="IPR000863">
    <property type="entry name" value="Sulfotransferase_dom"/>
</dbReference>
<evidence type="ECO:0000256" key="1">
    <source>
        <dbReference type="ARBA" id="ARBA00005771"/>
    </source>
</evidence>
<evidence type="ECO:0000313" key="4">
    <source>
        <dbReference type="EMBL" id="KAK2140071.1"/>
    </source>
</evidence>
<accession>A0AAD9ISC3</accession>
<dbReference type="AlphaFoldDB" id="A0AAD9ISC3"/>
<organism evidence="4 5">
    <name type="scientific">Paralvinella palmiformis</name>
    <dbReference type="NCBI Taxonomy" id="53620"/>
    <lineage>
        <taxon>Eukaryota</taxon>
        <taxon>Metazoa</taxon>
        <taxon>Spiralia</taxon>
        <taxon>Lophotrochozoa</taxon>
        <taxon>Annelida</taxon>
        <taxon>Polychaeta</taxon>
        <taxon>Sedentaria</taxon>
        <taxon>Canalipalpata</taxon>
        <taxon>Terebellida</taxon>
        <taxon>Terebelliformia</taxon>
        <taxon>Alvinellidae</taxon>
        <taxon>Paralvinella</taxon>
    </lineage>
</organism>
<dbReference type="SUPFAM" id="SSF52540">
    <property type="entry name" value="P-loop containing nucleoside triphosphate hydrolases"/>
    <property type="match status" value="1"/>
</dbReference>
<proteinExistence type="inferred from homology"/>
<reference evidence="4" key="1">
    <citation type="journal article" date="2023" name="Mol. Biol. Evol.">
        <title>Third-Generation Sequencing Reveals the Adaptive Role of the Epigenome in Three Deep-Sea Polychaetes.</title>
        <authorList>
            <person name="Perez M."/>
            <person name="Aroh O."/>
            <person name="Sun Y."/>
            <person name="Lan Y."/>
            <person name="Juniper S.K."/>
            <person name="Young C.R."/>
            <person name="Angers B."/>
            <person name="Qian P.Y."/>
        </authorList>
    </citation>
    <scope>NUCLEOTIDE SEQUENCE</scope>
    <source>
        <strain evidence="4">P08H-3</strain>
    </source>
</reference>
<gene>
    <name evidence="4" type="ORF">LSH36_1493g00057</name>
</gene>
<dbReference type="EMBL" id="JAODUP010001493">
    <property type="protein sequence ID" value="KAK2140071.1"/>
    <property type="molecule type" value="Genomic_DNA"/>
</dbReference>
<dbReference type="GO" id="GO:0008146">
    <property type="term" value="F:sulfotransferase activity"/>
    <property type="evidence" value="ECO:0007669"/>
    <property type="project" value="InterPro"/>
</dbReference>
<feature type="domain" description="Sulfotransferase" evidence="3">
    <location>
        <begin position="37"/>
        <end position="260"/>
    </location>
</feature>
<dbReference type="Proteomes" id="UP001208570">
    <property type="component" value="Unassembled WGS sequence"/>
</dbReference>
<dbReference type="PANTHER" id="PTHR11783">
    <property type="entry name" value="SULFOTRANSFERASE SULT"/>
    <property type="match status" value="1"/>
</dbReference>
<evidence type="ECO:0000313" key="5">
    <source>
        <dbReference type="Proteomes" id="UP001208570"/>
    </source>
</evidence>
<comment type="caution">
    <text evidence="4">The sequence shown here is derived from an EMBL/GenBank/DDBJ whole genome shotgun (WGS) entry which is preliminary data.</text>
</comment>
<name>A0AAD9ISC3_9ANNE</name>
<dbReference type="InterPro" id="IPR027417">
    <property type="entry name" value="P-loop_NTPase"/>
</dbReference>
<comment type="similarity">
    <text evidence="1">Belongs to the sulfotransferase 1 family.</text>
</comment>
<protein>
    <recommendedName>
        <fullName evidence="3">Sulfotransferase domain-containing protein</fullName>
    </recommendedName>
</protein>
<keyword evidence="2" id="KW-0808">Transferase</keyword>
<evidence type="ECO:0000259" key="3">
    <source>
        <dbReference type="Pfam" id="PF00685"/>
    </source>
</evidence>
<sequence>MGDLAFYGEWMKDDVLYLKEITPEIISKIRTFEMTKNDVLVASYPKTGTTWTQELVWLLQNNGDLKHALSVPVYKRIPYLEYNKKGVTSGLDQAGKVKIIVVIRNPKDTLVSLYHFYGNIHDSGVFEGTWDDFFELYKAKHVIYGDYFDWYSSWLPHIEKHNVMLVKYEDMQHKLPDVYNDVARFLGNPLSYPNKADIIEHLSFDRMRHNDMVNYKDSSGLDLKSSPFMRKGIIGDWKNTFSEEQSRLVDKRYHEVIEAFGISLEFE</sequence>
<evidence type="ECO:0000256" key="2">
    <source>
        <dbReference type="ARBA" id="ARBA00022679"/>
    </source>
</evidence>